<sequence>MNTHLKLPTFSDSLNYSNEFSLLFTDFDFDEYTFSQDLFEQSEITLYDNPIIRNTVLQNDKIPNCNFTFAKREIIEIINKLFQKKIEEEIQILKNNPQIAKTKKQKNSMRIDVNFDREKEKESGKLHELGKESLNNECALLKNTNLNLIEISLFSNKLLEGVKQKENTDNRKRHYEENKYCKKKSIKRKKEIVLKKSQKITSNKPNDQKNNSKTGSNQEISNTKILGMFKEISNNFGFEYRLSIKALRHNYLNQRKQIKDKLRIVVNQINLAHKNAKNNLDLNLTIVISFLINQTRNTFKQLLNNLDMKVCNLLNQIKEKSAPWGSENVIGVKRKRLSTLTKKKLLSWFNERVSTESGPYASYDQKLLLAKSTGVSVKQVTSFLGNQRRRTKERVLKGEIIRPQWM</sequence>
<evidence type="ECO:0000313" key="7">
    <source>
        <dbReference type="Proteomes" id="UP001150062"/>
    </source>
</evidence>
<gene>
    <name evidence="6" type="ORF">M0813_07074</name>
</gene>
<proteinExistence type="predicted"/>
<protein>
    <submittedName>
        <fullName evidence="6">Homeobox protein transcription factor</fullName>
    </submittedName>
</protein>
<evidence type="ECO:0000256" key="4">
    <source>
        <dbReference type="SAM" id="MobiDB-lite"/>
    </source>
</evidence>
<evidence type="ECO:0000259" key="5">
    <source>
        <dbReference type="Pfam" id="PF05920"/>
    </source>
</evidence>
<comment type="caution">
    <text evidence="6">The sequence shown here is derived from an EMBL/GenBank/DDBJ whole genome shotgun (WGS) entry which is preliminary data.</text>
</comment>
<evidence type="ECO:0000313" key="6">
    <source>
        <dbReference type="EMBL" id="KAJ6230434.1"/>
    </source>
</evidence>
<dbReference type="Proteomes" id="UP001150062">
    <property type="component" value="Unassembled WGS sequence"/>
</dbReference>
<accession>A0ABQ8XED5</accession>
<reference evidence="6" key="1">
    <citation type="submission" date="2022-08" db="EMBL/GenBank/DDBJ databases">
        <title>Novel sulfate-reducing endosymbionts in the free-living metamonad Anaeramoeba.</title>
        <authorList>
            <person name="Jerlstrom-Hultqvist J."/>
            <person name="Cepicka I."/>
            <person name="Gallot-Lavallee L."/>
            <person name="Salas-Leiva D."/>
            <person name="Curtis B.A."/>
            <person name="Zahonova K."/>
            <person name="Pipaliya S."/>
            <person name="Dacks J."/>
            <person name="Roger A.J."/>
        </authorList>
    </citation>
    <scope>NUCLEOTIDE SEQUENCE</scope>
    <source>
        <strain evidence="6">Schooner1</strain>
    </source>
</reference>
<dbReference type="CDD" id="cd00086">
    <property type="entry name" value="homeodomain"/>
    <property type="match status" value="1"/>
</dbReference>
<evidence type="ECO:0000256" key="1">
    <source>
        <dbReference type="ARBA" id="ARBA00023125"/>
    </source>
</evidence>
<dbReference type="GO" id="GO:0003677">
    <property type="term" value="F:DNA binding"/>
    <property type="evidence" value="ECO:0007669"/>
    <property type="project" value="UniProtKB-KW"/>
</dbReference>
<feature type="compositionally biased region" description="Polar residues" evidence="4">
    <location>
        <begin position="199"/>
        <end position="219"/>
    </location>
</feature>
<dbReference type="SUPFAM" id="SSF46689">
    <property type="entry name" value="Homeodomain-like"/>
    <property type="match status" value="1"/>
</dbReference>
<name>A0ABQ8XED5_9EUKA</name>
<dbReference type="InterPro" id="IPR008422">
    <property type="entry name" value="KN_HD"/>
</dbReference>
<feature type="domain" description="KN homeodomain" evidence="5">
    <location>
        <begin position="359"/>
        <end position="390"/>
    </location>
</feature>
<keyword evidence="3" id="KW-0539">Nucleus</keyword>
<dbReference type="Gene3D" id="1.10.10.60">
    <property type="entry name" value="Homeodomain-like"/>
    <property type="match status" value="1"/>
</dbReference>
<dbReference type="EMBL" id="JAOAOG010000313">
    <property type="protein sequence ID" value="KAJ6230434.1"/>
    <property type="molecule type" value="Genomic_DNA"/>
</dbReference>
<keyword evidence="7" id="KW-1185">Reference proteome</keyword>
<evidence type="ECO:0000256" key="3">
    <source>
        <dbReference type="ARBA" id="ARBA00023242"/>
    </source>
</evidence>
<dbReference type="InterPro" id="IPR001356">
    <property type="entry name" value="HD"/>
</dbReference>
<dbReference type="InterPro" id="IPR009057">
    <property type="entry name" value="Homeodomain-like_sf"/>
</dbReference>
<keyword evidence="1 6" id="KW-0238">DNA-binding</keyword>
<organism evidence="6 7">
    <name type="scientific">Anaeramoeba flamelloides</name>
    <dbReference type="NCBI Taxonomy" id="1746091"/>
    <lineage>
        <taxon>Eukaryota</taxon>
        <taxon>Metamonada</taxon>
        <taxon>Anaeramoebidae</taxon>
        <taxon>Anaeramoeba</taxon>
    </lineage>
</organism>
<keyword evidence="2 6" id="KW-0371">Homeobox</keyword>
<evidence type="ECO:0000256" key="2">
    <source>
        <dbReference type="ARBA" id="ARBA00023155"/>
    </source>
</evidence>
<dbReference type="Pfam" id="PF05920">
    <property type="entry name" value="Homeobox_KN"/>
    <property type="match status" value="1"/>
</dbReference>
<feature type="region of interest" description="Disordered" evidence="4">
    <location>
        <begin position="192"/>
        <end position="219"/>
    </location>
</feature>